<dbReference type="Proteomes" id="UP000095282">
    <property type="component" value="Unplaced"/>
</dbReference>
<reference evidence="4" key="1">
    <citation type="submission" date="2016-11" db="UniProtKB">
        <authorList>
            <consortium name="WormBaseParasite"/>
        </authorList>
    </citation>
    <scope>IDENTIFICATION</scope>
</reference>
<keyword evidence="3" id="KW-1185">Reference proteome</keyword>
<evidence type="ECO:0000256" key="1">
    <source>
        <dbReference type="SAM" id="MobiDB-lite"/>
    </source>
</evidence>
<feature type="compositionally biased region" description="Basic and acidic residues" evidence="1">
    <location>
        <begin position="36"/>
        <end position="49"/>
    </location>
</feature>
<feature type="signal peptide" evidence="2">
    <location>
        <begin position="1"/>
        <end position="16"/>
    </location>
</feature>
<organism evidence="3 4">
    <name type="scientific">Caenorhabditis tropicalis</name>
    <dbReference type="NCBI Taxonomy" id="1561998"/>
    <lineage>
        <taxon>Eukaryota</taxon>
        <taxon>Metazoa</taxon>
        <taxon>Ecdysozoa</taxon>
        <taxon>Nematoda</taxon>
        <taxon>Chromadorea</taxon>
        <taxon>Rhabditida</taxon>
        <taxon>Rhabditina</taxon>
        <taxon>Rhabditomorpha</taxon>
        <taxon>Rhabditoidea</taxon>
        <taxon>Rhabditidae</taxon>
        <taxon>Peloderinae</taxon>
        <taxon>Caenorhabditis</taxon>
    </lineage>
</organism>
<name>A0A1I7USW0_9PELO</name>
<accession>A0A1I7USW0</accession>
<dbReference type="AlphaFoldDB" id="A0A1I7USW0"/>
<protein>
    <submittedName>
        <fullName evidence="4">Secreted protein</fullName>
    </submittedName>
</protein>
<keyword evidence="2" id="KW-0732">Signal</keyword>
<feature type="region of interest" description="Disordered" evidence="1">
    <location>
        <begin position="27"/>
        <end position="53"/>
    </location>
</feature>
<evidence type="ECO:0000256" key="2">
    <source>
        <dbReference type="SAM" id="SignalP"/>
    </source>
</evidence>
<dbReference type="WBParaSite" id="Csp11.Scaffold630.g19009.t1">
    <property type="protein sequence ID" value="Csp11.Scaffold630.g19009.t1"/>
    <property type="gene ID" value="Csp11.Scaffold630.g19009"/>
</dbReference>
<sequence length="68" mass="7716">MILMLILLNELHLEVADEFSLLNTPTDIPHNANNDYHNDNKGDNDKKDGGFNTPSSLLHIELFVVEVR</sequence>
<evidence type="ECO:0000313" key="3">
    <source>
        <dbReference type="Proteomes" id="UP000095282"/>
    </source>
</evidence>
<evidence type="ECO:0000313" key="4">
    <source>
        <dbReference type="WBParaSite" id="Csp11.Scaffold630.g19009.t1"/>
    </source>
</evidence>
<proteinExistence type="predicted"/>
<feature type="chain" id="PRO_5009309280" evidence="2">
    <location>
        <begin position="17"/>
        <end position="68"/>
    </location>
</feature>